<reference evidence="3 4" key="1">
    <citation type="journal article" date="2015" name="Nature">
        <title>rRNA introns, odd ribosomes, and small enigmatic genomes across a large radiation of phyla.</title>
        <authorList>
            <person name="Brown C.T."/>
            <person name="Hug L.A."/>
            <person name="Thomas B.C."/>
            <person name="Sharon I."/>
            <person name="Castelle C.J."/>
            <person name="Singh A."/>
            <person name="Wilkins M.J."/>
            <person name="Williams K.H."/>
            <person name="Banfield J.F."/>
        </authorList>
    </citation>
    <scope>NUCLEOTIDE SEQUENCE [LARGE SCALE GENOMIC DNA]</scope>
</reference>
<dbReference type="GO" id="GO:0016787">
    <property type="term" value="F:hydrolase activity"/>
    <property type="evidence" value="ECO:0007669"/>
    <property type="project" value="UniProtKB-KW"/>
</dbReference>
<evidence type="ECO:0000259" key="2">
    <source>
        <dbReference type="PROSITE" id="PS51910"/>
    </source>
</evidence>
<evidence type="ECO:0000256" key="1">
    <source>
        <dbReference type="SAM" id="Phobius"/>
    </source>
</evidence>
<dbReference type="SUPFAM" id="SSF51445">
    <property type="entry name" value="(Trans)glycosidases"/>
    <property type="match status" value="1"/>
</dbReference>
<dbReference type="GO" id="GO:0005975">
    <property type="term" value="P:carbohydrate metabolic process"/>
    <property type="evidence" value="ECO:0007669"/>
    <property type="project" value="InterPro"/>
</dbReference>
<protein>
    <submittedName>
        <fullName evidence="3">Glycosyl hydrolase</fullName>
    </submittedName>
</protein>
<keyword evidence="1" id="KW-1133">Transmembrane helix</keyword>
<dbReference type="PROSITE" id="PS51910">
    <property type="entry name" value="GH18_2"/>
    <property type="match status" value="1"/>
</dbReference>
<dbReference type="Pfam" id="PF00704">
    <property type="entry name" value="Glyco_hydro_18"/>
    <property type="match status" value="1"/>
</dbReference>
<feature type="transmembrane region" description="Helical" evidence="1">
    <location>
        <begin position="12"/>
        <end position="31"/>
    </location>
</feature>
<dbReference type="InterPro" id="IPR017853">
    <property type="entry name" value="GH"/>
</dbReference>
<keyword evidence="1" id="KW-0472">Membrane</keyword>
<dbReference type="PANTHER" id="PTHR46066">
    <property type="entry name" value="CHITINASE DOMAIN-CONTAINING PROTEIN 1 FAMILY MEMBER"/>
    <property type="match status" value="1"/>
</dbReference>
<organism evidence="3 4">
    <name type="scientific">candidate division WS6 bacterium GW2011_GWF2_39_15</name>
    <dbReference type="NCBI Taxonomy" id="1619100"/>
    <lineage>
        <taxon>Bacteria</taxon>
        <taxon>Candidatus Dojkabacteria</taxon>
    </lineage>
</organism>
<accession>A0A0G0Q6U9</accession>
<dbReference type="Proteomes" id="UP000034799">
    <property type="component" value="Unassembled WGS sequence"/>
</dbReference>
<dbReference type="AlphaFoldDB" id="A0A0G0Q6U9"/>
<keyword evidence="1" id="KW-0812">Transmembrane</keyword>
<gene>
    <name evidence="3" type="ORF">UT34_C0001G0165</name>
</gene>
<feature type="domain" description="GH18" evidence="2">
    <location>
        <begin position="49"/>
        <end position="401"/>
    </location>
</feature>
<keyword evidence="3" id="KW-0378">Hydrolase</keyword>
<dbReference type="InterPro" id="IPR011583">
    <property type="entry name" value="Chitinase_II/V-like_cat"/>
</dbReference>
<proteinExistence type="predicted"/>
<evidence type="ECO:0000313" key="3">
    <source>
        <dbReference type="EMBL" id="KKR06125.1"/>
    </source>
</evidence>
<name>A0A0G0Q6U9_9BACT</name>
<comment type="caution">
    <text evidence="3">The sequence shown here is derived from an EMBL/GenBank/DDBJ whole genome shotgun (WGS) entry which is preliminary data.</text>
</comment>
<dbReference type="Gene3D" id="3.20.20.80">
    <property type="entry name" value="Glycosidases"/>
    <property type="match status" value="1"/>
</dbReference>
<dbReference type="InterPro" id="IPR001223">
    <property type="entry name" value="Glyco_hydro18_cat"/>
</dbReference>
<dbReference type="SMART" id="SM00636">
    <property type="entry name" value="Glyco_18"/>
    <property type="match status" value="1"/>
</dbReference>
<dbReference type="STRING" id="1619100.UT34_C0001G0165"/>
<dbReference type="EMBL" id="LBWK01000001">
    <property type="protein sequence ID" value="KKR06125.1"/>
    <property type="molecule type" value="Genomic_DNA"/>
</dbReference>
<evidence type="ECO:0000313" key="4">
    <source>
        <dbReference type="Proteomes" id="UP000034799"/>
    </source>
</evidence>
<dbReference type="GO" id="GO:0008061">
    <property type="term" value="F:chitin binding"/>
    <property type="evidence" value="ECO:0007669"/>
    <property type="project" value="InterPro"/>
</dbReference>
<sequence>MEKIIRHKRSIAAIFNLIIGVILASAVYLQIRENGSLAVVNLGLSCEEKKCVVYNTENSEIKYAFGSGLTKPSKLPVPQPVERSQGSIAGTSLTNYMQIEAWIYPGPPACTAVSELKVRKVHTVKVEYLSLTDSGHLSTLTESNYGCNGYSASNAAILKAYSKEQYVTISGERSGMSRMVSNSALMNSFVNQVVSFIVKNGMTGVDIDFEQFSSWTQSDYTGFKKMITSLGTELHKKGKKLQIDLPAIPDSSTQSHYRLKYEDFNSLPVDQYTIMAYDYQYDYGAGSAIQPTKWLGSVIDYAKKKFKVPSKISIGIPAYGYSGVCNSGNISILTYSQLKNLSGFSSAKRDPASYEMKWKSGSTCYSFSDSTSLNRKLDVIRSKGIYQVSVWHLGGNLWFTN</sequence>
<dbReference type="PANTHER" id="PTHR46066:SF2">
    <property type="entry name" value="CHITINASE DOMAIN-CONTAINING PROTEIN 1"/>
    <property type="match status" value="1"/>
</dbReference>